<dbReference type="GO" id="GO:0005737">
    <property type="term" value="C:cytoplasm"/>
    <property type="evidence" value="ECO:0007669"/>
    <property type="project" value="UniProtKB-SubCell"/>
</dbReference>
<evidence type="ECO:0000256" key="9">
    <source>
        <dbReference type="PIRNR" id="PIRNR000804"/>
    </source>
</evidence>
<keyword evidence="5 9" id="KW-0548">Nucleotidyltransferase</keyword>
<evidence type="ECO:0000259" key="12">
    <source>
        <dbReference type="Pfam" id="PF02768"/>
    </source>
</evidence>
<proteinExistence type="inferred from homology"/>
<dbReference type="GO" id="GO:0003887">
    <property type="term" value="F:DNA-directed DNA polymerase activity"/>
    <property type="evidence" value="ECO:0007669"/>
    <property type="project" value="UniProtKB-UniRule"/>
</dbReference>
<dbReference type="CDD" id="cd00140">
    <property type="entry name" value="beta_clamp"/>
    <property type="match status" value="1"/>
</dbReference>
<keyword evidence="6 9" id="KW-0235">DNA replication</keyword>
<keyword evidence="3 9" id="KW-0963">Cytoplasm</keyword>
<comment type="similarity">
    <text evidence="2 9">Belongs to the beta sliding clamp family.</text>
</comment>
<comment type="function">
    <text evidence="9">Confers DNA tethering and processivity to DNA polymerases and other proteins. Acts as a clamp, forming a ring around DNA (a reaction catalyzed by the clamp-loading complex) which diffuses in an ATP-independent manner freely and bidirectionally along dsDNA. Initially characterized for its ability to contact the catalytic subunit of DNA polymerase III (Pol III), a complex, multichain enzyme responsible for most of the replicative synthesis in bacteria; Pol III exhibits 3'-5' exonuclease proofreading activity. The beta chain is required for initiation of replication as well as for processivity of DNA replication.</text>
</comment>
<comment type="caution">
    <text evidence="13">The sequence shown here is derived from an EMBL/GenBank/DDBJ whole genome shotgun (WGS) entry which is preliminary data.</text>
</comment>
<comment type="subunit">
    <text evidence="9">Forms a ring-shaped head-to-tail homodimer around DNA.</text>
</comment>
<keyword evidence="7 9" id="KW-0239">DNA-directed DNA polymerase</keyword>
<dbReference type="Proteomes" id="UP000177838">
    <property type="component" value="Unassembled WGS sequence"/>
</dbReference>
<dbReference type="Gene3D" id="3.10.150.10">
    <property type="entry name" value="DNA Polymerase III, subunit A, domain 2"/>
    <property type="match status" value="1"/>
</dbReference>
<dbReference type="SMART" id="SM00480">
    <property type="entry name" value="POL3Bc"/>
    <property type="match status" value="1"/>
</dbReference>
<reference evidence="13 14" key="1">
    <citation type="journal article" date="2016" name="Nat. Commun.">
        <title>Thousands of microbial genomes shed light on interconnected biogeochemical processes in an aquifer system.</title>
        <authorList>
            <person name="Anantharaman K."/>
            <person name="Brown C.T."/>
            <person name="Hug L.A."/>
            <person name="Sharon I."/>
            <person name="Castelle C.J."/>
            <person name="Probst A.J."/>
            <person name="Thomas B.C."/>
            <person name="Singh A."/>
            <person name="Wilkins M.J."/>
            <person name="Karaoz U."/>
            <person name="Brodie E.L."/>
            <person name="Williams K.H."/>
            <person name="Hubbard S.S."/>
            <person name="Banfield J.F."/>
        </authorList>
    </citation>
    <scope>NUCLEOTIDE SEQUENCE [LARGE SCALE GENOMIC DNA]</scope>
</reference>
<dbReference type="GO" id="GO:0008408">
    <property type="term" value="F:3'-5' exonuclease activity"/>
    <property type="evidence" value="ECO:0007669"/>
    <property type="project" value="InterPro"/>
</dbReference>
<dbReference type="InterPro" id="IPR046938">
    <property type="entry name" value="DNA_clamp_sf"/>
</dbReference>
<dbReference type="InterPro" id="IPR022637">
    <property type="entry name" value="DNA_polIII_beta_cen"/>
</dbReference>
<keyword evidence="4 9" id="KW-0808">Transferase</keyword>
<dbReference type="Gene3D" id="3.70.10.10">
    <property type="match status" value="1"/>
</dbReference>
<protein>
    <recommendedName>
        <fullName evidence="9">Beta sliding clamp</fullName>
    </recommendedName>
</protein>
<organism evidence="13 14">
    <name type="scientific">Candidatus Vogelbacteria bacterium RIFOXYD1_FULL_46_19</name>
    <dbReference type="NCBI Taxonomy" id="1802439"/>
    <lineage>
        <taxon>Bacteria</taxon>
        <taxon>Candidatus Vogeliibacteriota</taxon>
    </lineage>
</organism>
<evidence type="ECO:0000256" key="7">
    <source>
        <dbReference type="ARBA" id="ARBA00022932"/>
    </source>
</evidence>
<evidence type="ECO:0000313" key="14">
    <source>
        <dbReference type="Proteomes" id="UP000177838"/>
    </source>
</evidence>
<evidence type="ECO:0000259" key="11">
    <source>
        <dbReference type="Pfam" id="PF02767"/>
    </source>
</evidence>
<accession>A0A1G2QHQ7</accession>
<dbReference type="PIRSF" id="PIRSF000804">
    <property type="entry name" value="DNA_pol_III_b"/>
    <property type="match status" value="1"/>
</dbReference>
<dbReference type="SUPFAM" id="SSF55979">
    <property type="entry name" value="DNA clamp"/>
    <property type="match status" value="3"/>
</dbReference>
<dbReference type="Pfam" id="PF02768">
    <property type="entry name" value="DNA_pol3_beta_3"/>
    <property type="match status" value="1"/>
</dbReference>
<dbReference type="InterPro" id="IPR022635">
    <property type="entry name" value="DNA_polIII_beta_C"/>
</dbReference>
<sequence length="368" mass="41103">MKIECSKQKLQKAVLIAERATSHNLSLPVLKNLILEVKKNNLVIKSTNLEIGLEVELPAKVLEEGMTSCNPTTLSNFLTNLKDEDKITVELQNNNLLIKTSTYNTVIKSEEYEDFPLIPKISTTNKLKLKNTDLVYGLKSVIYAAAVSDIKPEISSVYIYQNNNELIFVATDSFRLAEKKLTISNQNKDVDFRLIIPLKNAAEIIKVFEGEEGELELCSDSNQLSITSVGIHLTSRLIDGIYPDYRQIMPKTSTSTITLSKDDLGQVLKMANIFSGKFNQIKLDVDAAKEQIIIYSASSDIGESTATIKAKIEGNDFSAHYNARYILESFQSIPALNLLIGMTEPNRPLLIQGTENKSFSYIIMPVNR</sequence>
<dbReference type="GO" id="GO:0009360">
    <property type="term" value="C:DNA polymerase III complex"/>
    <property type="evidence" value="ECO:0007669"/>
    <property type="project" value="InterPro"/>
</dbReference>
<dbReference type="EMBL" id="MHTK01000002">
    <property type="protein sequence ID" value="OHA60120.1"/>
    <property type="molecule type" value="Genomic_DNA"/>
</dbReference>
<dbReference type="AlphaFoldDB" id="A0A1G2QHQ7"/>
<evidence type="ECO:0000256" key="4">
    <source>
        <dbReference type="ARBA" id="ARBA00022679"/>
    </source>
</evidence>
<dbReference type="PANTHER" id="PTHR30478">
    <property type="entry name" value="DNA POLYMERASE III SUBUNIT BETA"/>
    <property type="match status" value="1"/>
</dbReference>
<dbReference type="Pfam" id="PF00712">
    <property type="entry name" value="DNA_pol3_beta"/>
    <property type="match status" value="1"/>
</dbReference>
<keyword evidence="8" id="KW-0238">DNA-binding</keyword>
<evidence type="ECO:0000256" key="1">
    <source>
        <dbReference type="ARBA" id="ARBA00004496"/>
    </source>
</evidence>
<dbReference type="STRING" id="1802439.A2589_00365"/>
<name>A0A1G2QHQ7_9BACT</name>
<evidence type="ECO:0000256" key="5">
    <source>
        <dbReference type="ARBA" id="ARBA00022695"/>
    </source>
</evidence>
<dbReference type="PANTHER" id="PTHR30478:SF0">
    <property type="entry name" value="BETA SLIDING CLAMP"/>
    <property type="match status" value="1"/>
</dbReference>
<feature type="domain" description="DNA polymerase III beta sliding clamp central" evidence="11">
    <location>
        <begin position="138"/>
        <end position="244"/>
    </location>
</feature>
<dbReference type="GO" id="GO:0006271">
    <property type="term" value="P:DNA strand elongation involved in DNA replication"/>
    <property type="evidence" value="ECO:0007669"/>
    <property type="project" value="TreeGrafter"/>
</dbReference>
<feature type="domain" description="DNA polymerase III beta sliding clamp C-terminal" evidence="12">
    <location>
        <begin position="246"/>
        <end position="366"/>
    </location>
</feature>
<evidence type="ECO:0000256" key="3">
    <source>
        <dbReference type="ARBA" id="ARBA00022490"/>
    </source>
</evidence>
<dbReference type="Pfam" id="PF02767">
    <property type="entry name" value="DNA_pol3_beta_2"/>
    <property type="match status" value="1"/>
</dbReference>
<evidence type="ECO:0000313" key="13">
    <source>
        <dbReference type="EMBL" id="OHA60120.1"/>
    </source>
</evidence>
<feature type="domain" description="DNA polymerase III beta sliding clamp N-terminal" evidence="10">
    <location>
        <begin position="1"/>
        <end position="118"/>
    </location>
</feature>
<dbReference type="GO" id="GO:0003677">
    <property type="term" value="F:DNA binding"/>
    <property type="evidence" value="ECO:0007669"/>
    <property type="project" value="UniProtKB-UniRule"/>
</dbReference>
<gene>
    <name evidence="13" type="ORF">A2589_00365</name>
</gene>
<evidence type="ECO:0000256" key="8">
    <source>
        <dbReference type="ARBA" id="ARBA00023125"/>
    </source>
</evidence>
<dbReference type="InterPro" id="IPR022634">
    <property type="entry name" value="DNA_polIII_beta_N"/>
</dbReference>
<dbReference type="InterPro" id="IPR001001">
    <property type="entry name" value="DNA_polIII_beta"/>
</dbReference>
<comment type="subcellular location">
    <subcellularLocation>
        <location evidence="1 9">Cytoplasm</location>
    </subcellularLocation>
</comment>
<dbReference type="NCBIfam" id="TIGR00663">
    <property type="entry name" value="dnan"/>
    <property type="match status" value="1"/>
</dbReference>
<evidence type="ECO:0000256" key="2">
    <source>
        <dbReference type="ARBA" id="ARBA00010752"/>
    </source>
</evidence>
<evidence type="ECO:0000256" key="6">
    <source>
        <dbReference type="ARBA" id="ARBA00022705"/>
    </source>
</evidence>
<evidence type="ECO:0000259" key="10">
    <source>
        <dbReference type="Pfam" id="PF00712"/>
    </source>
</evidence>